<organism evidence="1 2">
    <name type="scientific">Dyella humi</name>
    <dbReference type="NCBI Taxonomy" id="1770547"/>
    <lineage>
        <taxon>Bacteria</taxon>
        <taxon>Pseudomonadati</taxon>
        <taxon>Pseudomonadota</taxon>
        <taxon>Gammaproteobacteria</taxon>
        <taxon>Lysobacterales</taxon>
        <taxon>Rhodanobacteraceae</taxon>
        <taxon>Dyella</taxon>
    </lineage>
</organism>
<protein>
    <submittedName>
        <fullName evidence="1">Uncharacterized protein</fullName>
    </submittedName>
</protein>
<sequence>MATITFPSKGYVKGQKATPVAWICHVFLLDDETFVLDFKDEMGLRMTVAVIDELGRINRLQDEPGVEFVWGVSAIPIYAINYLRSRVHRHTRGGYGERTI</sequence>
<keyword evidence="2" id="KW-1185">Reference proteome</keyword>
<gene>
    <name evidence="1" type="ORF">ISP18_09695</name>
</gene>
<reference evidence="1 2" key="1">
    <citation type="submission" date="2020-10" db="EMBL/GenBank/DDBJ databases">
        <title>Phylogeny of dyella-like bacteria.</title>
        <authorList>
            <person name="Fu J."/>
        </authorList>
    </citation>
    <scope>NUCLEOTIDE SEQUENCE [LARGE SCALE GENOMIC DNA]</scope>
    <source>
        <strain evidence="1 2">DHG40</strain>
    </source>
</reference>
<dbReference type="Proteomes" id="UP001620409">
    <property type="component" value="Unassembled WGS sequence"/>
</dbReference>
<evidence type="ECO:0000313" key="1">
    <source>
        <dbReference type="EMBL" id="MFK2854861.1"/>
    </source>
</evidence>
<dbReference type="EMBL" id="JADIKI010000022">
    <property type="protein sequence ID" value="MFK2854861.1"/>
    <property type="molecule type" value="Genomic_DNA"/>
</dbReference>
<comment type="caution">
    <text evidence="1">The sequence shown here is derived from an EMBL/GenBank/DDBJ whole genome shotgun (WGS) entry which is preliminary data.</text>
</comment>
<proteinExistence type="predicted"/>
<evidence type="ECO:0000313" key="2">
    <source>
        <dbReference type="Proteomes" id="UP001620409"/>
    </source>
</evidence>
<dbReference type="RefSeq" id="WP_380010145.1">
    <property type="nucleotide sequence ID" value="NZ_JADIKI010000022.1"/>
</dbReference>
<name>A0ABW8IKR7_9GAMM</name>
<accession>A0ABW8IKR7</accession>